<reference evidence="2" key="1">
    <citation type="submission" date="2016-01" db="EMBL/GenBank/DDBJ databases">
        <authorList>
            <person name="Mitreva M."/>
            <person name="Pepin K.H."/>
            <person name="Mihindukulasuriya K.A."/>
            <person name="Fulton R."/>
            <person name="Fronick C."/>
            <person name="O'Laughlin M."/>
            <person name="Miner T."/>
            <person name="Herter B."/>
            <person name="Rosa B.A."/>
            <person name="Cordes M."/>
            <person name="Tomlinson C."/>
            <person name="Wollam A."/>
            <person name="Palsikar V.B."/>
            <person name="Mardis E.R."/>
            <person name="Wilson R.K."/>
        </authorList>
    </citation>
    <scope>NUCLEOTIDE SEQUENCE [LARGE SCALE GENOMIC DNA]</scope>
    <source>
        <strain evidence="2">KA00683</strain>
    </source>
</reference>
<dbReference type="RefSeq" id="WP_044115579.1">
    <property type="nucleotide sequence ID" value="NZ_KQ960414.1"/>
</dbReference>
<dbReference type="InterPro" id="IPR007922">
    <property type="entry name" value="DciA-like"/>
</dbReference>
<dbReference type="PATRIC" id="fig|322095.3.peg.273"/>
<evidence type="ECO:0000313" key="1">
    <source>
        <dbReference type="EMBL" id="KXB77934.1"/>
    </source>
</evidence>
<dbReference type="AlphaFoldDB" id="A0A134BDA7"/>
<evidence type="ECO:0008006" key="3">
    <source>
        <dbReference type="Google" id="ProtNLM"/>
    </source>
</evidence>
<dbReference type="Pfam" id="PF05258">
    <property type="entry name" value="DciA"/>
    <property type="match status" value="1"/>
</dbReference>
<dbReference type="STRING" id="322095.HMPREF3185_00275"/>
<accession>A0A134BDA7</accession>
<sequence length="96" mass="11260">MKQSKTVLLGEAIASLWDDDPDMYEQLLVHRLRDYLPELLGPMYRWLQEVRFDEGVLRLQVSSSAVRQELGFQQAELQRKINGHLGAELVRFIQIY</sequence>
<dbReference type="EMBL" id="LSDK01000021">
    <property type="protein sequence ID" value="KXB77934.1"/>
    <property type="molecule type" value="Genomic_DNA"/>
</dbReference>
<keyword evidence="2" id="KW-1185">Reference proteome</keyword>
<dbReference type="Proteomes" id="UP000070224">
    <property type="component" value="Unassembled WGS sequence"/>
</dbReference>
<comment type="caution">
    <text evidence="1">The sequence shown here is derived from an EMBL/GenBank/DDBJ whole genome shotgun (WGS) entry which is preliminary data.</text>
</comment>
<dbReference type="OrthoDB" id="1014568at2"/>
<protein>
    <recommendedName>
        <fullName evidence="3">DUF721 domain-containing protein</fullName>
    </recommendedName>
</protein>
<evidence type="ECO:0000313" key="2">
    <source>
        <dbReference type="Proteomes" id="UP000070224"/>
    </source>
</evidence>
<proteinExistence type="predicted"/>
<organism evidence="1 2">
    <name type="scientific">Porphyromonas somerae</name>
    <dbReference type="NCBI Taxonomy" id="322095"/>
    <lineage>
        <taxon>Bacteria</taxon>
        <taxon>Pseudomonadati</taxon>
        <taxon>Bacteroidota</taxon>
        <taxon>Bacteroidia</taxon>
        <taxon>Bacteroidales</taxon>
        <taxon>Porphyromonadaceae</taxon>
        <taxon>Porphyromonas</taxon>
    </lineage>
</organism>
<gene>
    <name evidence="1" type="ORF">HMPREF3185_00275</name>
</gene>
<name>A0A134BDA7_9PORP</name>